<dbReference type="SUPFAM" id="SSF54373">
    <property type="entry name" value="FAD-linked reductases, C-terminal domain"/>
    <property type="match status" value="1"/>
</dbReference>
<keyword evidence="2" id="KW-0274">FAD</keyword>
<dbReference type="EMBL" id="OZ037944">
    <property type="protein sequence ID" value="CAL1694066.1"/>
    <property type="molecule type" value="Genomic_DNA"/>
</dbReference>
<evidence type="ECO:0000313" key="5">
    <source>
        <dbReference type="EMBL" id="CAL1694066.1"/>
    </source>
</evidence>
<evidence type="ECO:0000256" key="2">
    <source>
        <dbReference type="ARBA" id="ARBA00022827"/>
    </source>
</evidence>
<dbReference type="InterPro" id="IPR051104">
    <property type="entry name" value="FAD_monoxygenase"/>
</dbReference>
<evidence type="ECO:0000256" key="3">
    <source>
        <dbReference type="ARBA" id="ARBA00023002"/>
    </source>
</evidence>
<evidence type="ECO:0000256" key="1">
    <source>
        <dbReference type="ARBA" id="ARBA00022630"/>
    </source>
</evidence>
<dbReference type="SUPFAM" id="SSF51905">
    <property type="entry name" value="FAD/NAD(P)-binding domain"/>
    <property type="match status" value="1"/>
</dbReference>
<organism evidence="5 6">
    <name type="scientific">Somion occarium</name>
    <dbReference type="NCBI Taxonomy" id="3059160"/>
    <lineage>
        <taxon>Eukaryota</taxon>
        <taxon>Fungi</taxon>
        <taxon>Dikarya</taxon>
        <taxon>Basidiomycota</taxon>
        <taxon>Agaricomycotina</taxon>
        <taxon>Agaricomycetes</taxon>
        <taxon>Polyporales</taxon>
        <taxon>Cerrenaceae</taxon>
        <taxon>Somion</taxon>
    </lineage>
</organism>
<name>A0ABP1CEV3_9APHY</name>
<feature type="domain" description="FAD-binding" evidence="4">
    <location>
        <begin position="9"/>
        <end position="182"/>
    </location>
</feature>
<dbReference type="Pfam" id="PF01494">
    <property type="entry name" value="FAD_binding_3"/>
    <property type="match status" value="2"/>
</dbReference>
<evidence type="ECO:0000313" key="6">
    <source>
        <dbReference type="Proteomes" id="UP001497453"/>
    </source>
</evidence>
<dbReference type="Gene3D" id="3.50.50.60">
    <property type="entry name" value="FAD/NAD(P)-binding domain"/>
    <property type="match status" value="1"/>
</dbReference>
<reference evidence="6" key="1">
    <citation type="submission" date="2024-04" db="EMBL/GenBank/DDBJ databases">
        <authorList>
            <person name="Shaw F."/>
            <person name="Minotto A."/>
        </authorList>
    </citation>
    <scope>NUCLEOTIDE SEQUENCE [LARGE SCALE GENOMIC DNA]</scope>
</reference>
<feature type="domain" description="FAD-binding" evidence="4">
    <location>
        <begin position="297"/>
        <end position="382"/>
    </location>
</feature>
<sequence>MDTSRTKDFRVAIVGGGVCGLTCAIALAKKGVPVDVFESAGEFLEIGAGVGLGPNSVRILRGLGVFEDVLAKSTDPDLNMNAFRFISGYEGHEVLYDNPLPKEDCGIGILRSACFVVPAFAFLNALVGHFDKSKAHFHKRCTNVTPSAQNPSRLVLAFADGTTYEADLVIGADGIRSSVRSIVTGRPSDANLSFSNTIAYRALVSWDQLKDKGLKTDLTKGMTCFAGKGRHIIVYPINGGKTINVVAFVTNMDGDIPVGNGKLPLGAQWVCDAPKDELLSKYEEFGSDIKTLLSCVRKSSKWSIHIVYPPLESYVNGRIALVGDSAHAMRTHLGAGAGQGLEDGYVLSHLLGHPSANANNLEQVLQVYDGVRRPRAQEIWERTARTGEIYEGRGPSGFSPEGFTKDLTYNWECVWHHDLDGDIQAAVKQLEEAGVF</sequence>
<keyword evidence="6" id="KW-1185">Reference proteome</keyword>
<dbReference type="InterPro" id="IPR002938">
    <property type="entry name" value="FAD-bd"/>
</dbReference>
<keyword evidence="3" id="KW-0560">Oxidoreductase</keyword>
<evidence type="ECO:0000259" key="4">
    <source>
        <dbReference type="Pfam" id="PF01494"/>
    </source>
</evidence>
<gene>
    <name evidence="5" type="ORF">GFSPODELE1_LOCUS139</name>
</gene>
<dbReference type="PANTHER" id="PTHR46720">
    <property type="entry name" value="HYDROXYLASE, PUTATIVE (AFU_ORTHOLOGUE AFUA_3G01460)-RELATED"/>
    <property type="match status" value="1"/>
</dbReference>
<accession>A0ABP1CEV3</accession>
<keyword evidence="1" id="KW-0285">Flavoprotein</keyword>
<proteinExistence type="predicted"/>
<dbReference type="PRINTS" id="PR00420">
    <property type="entry name" value="RNGMNOXGNASE"/>
</dbReference>
<dbReference type="Proteomes" id="UP001497453">
    <property type="component" value="Chromosome 1"/>
</dbReference>
<dbReference type="InterPro" id="IPR036188">
    <property type="entry name" value="FAD/NAD-bd_sf"/>
</dbReference>
<dbReference type="PANTHER" id="PTHR46720:SF3">
    <property type="entry name" value="FAD-BINDING DOMAIN-CONTAINING PROTEIN-RELATED"/>
    <property type="match status" value="1"/>
</dbReference>
<protein>
    <recommendedName>
        <fullName evidence="4">FAD-binding domain-containing protein</fullName>
    </recommendedName>
</protein>